<dbReference type="AlphaFoldDB" id="A0A8S3JNJ4"/>
<evidence type="ECO:0000313" key="3">
    <source>
        <dbReference type="EMBL" id="CAF5219745.1"/>
    </source>
</evidence>
<sequence>LAAVPTSIDTTNTSNTETTTTTTTINVTHSSPPAQRSSLFSDTLSTEKTDNEESLTHKMTPS</sequence>
<name>A0A8S3JNJ4_9BILA</name>
<feature type="non-terminal residue" evidence="3">
    <location>
        <position position="62"/>
    </location>
</feature>
<dbReference type="EMBL" id="CAJOBH010258988">
    <property type="protein sequence ID" value="CAF5152799.1"/>
    <property type="molecule type" value="Genomic_DNA"/>
</dbReference>
<feature type="compositionally biased region" description="Basic and acidic residues" evidence="1">
    <location>
        <begin position="45"/>
        <end position="56"/>
    </location>
</feature>
<comment type="caution">
    <text evidence="3">The sequence shown here is derived from an EMBL/GenBank/DDBJ whole genome shotgun (WGS) entry which is preliminary data.</text>
</comment>
<reference evidence="3" key="1">
    <citation type="submission" date="2021-02" db="EMBL/GenBank/DDBJ databases">
        <authorList>
            <person name="Nowell W R."/>
        </authorList>
    </citation>
    <scope>NUCLEOTIDE SEQUENCE</scope>
</reference>
<dbReference type="Proteomes" id="UP000681967">
    <property type="component" value="Unassembled WGS sequence"/>
</dbReference>
<evidence type="ECO:0000256" key="1">
    <source>
        <dbReference type="SAM" id="MobiDB-lite"/>
    </source>
</evidence>
<feature type="compositionally biased region" description="Polar residues" evidence="1">
    <location>
        <begin position="29"/>
        <end position="44"/>
    </location>
</feature>
<dbReference type="EMBL" id="CAJOBJ010363718">
    <property type="protein sequence ID" value="CAF5219745.1"/>
    <property type="molecule type" value="Genomic_DNA"/>
</dbReference>
<evidence type="ECO:0000313" key="4">
    <source>
        <dbReference type="Proteomes" id="UP000681720"/>
    </source>
</evidence>
<gene>
    <name evidence="2" type="ORF">BYL167_LOCUS72659</name>
    <name evidence="3" type="ORF">GIL414_LOCUS83649</name>
</gene>
<feature type="non-terminal residue" evidence="3">
    <location>
        <position position="1"/>
    </location>
</feature>
<proteinExistence type="predicted"/>
<evidence type="ECO:0000313" key="2">
    <source>
        <dbReference type="EMBL" id="CAF5152799.1"/>
    </source>
</evidence>
<protein>
    <submittedName>
        <fullName evidence="3">Uncharacterized protein</fullName>
    </submittedName>
</protein>
<feature type="region of interest" description="Disordered" evidence="1">
    <location>
        <begin position="1"/>
        <end position="62"/>
    </location>
</feature>
<organism evidence="3 4">
    <name type="scientific">Rotaria magnacalcarata</name>
    <dbReference type="NCBI Taxonomy" id="392030"/>
    <lineage>
        <taxon>Eukaryota</taxon>
        <taxon>Metazoa</taxon>
        <taxon>Spiralia</taxon>
        <taxon>Gnathifera</taxon>
        <taxon>Rotifera</taxon>
        <taxon>Eurotatoria</taxon>
        <taxon>Bdelloidea</taxon>
        <taxon>Philodinida</taxon>
        <taxon>Philodinidae</taxon>
        <taxon>Rotaria</taxon>
    </lineage>
</organism>
<feature type="compositionally biased region" description="Low complexity" evidence="1">
    <location>
        <begin position="1"/>
        <end position="28"/>
    </location>
</feature>
<accession>A0A8S3JNJ4</accession>
<dbReference type="Proteomes" id="UP000681720">
    <property type="component" value="Unassembled WGS sequence"/>
</dbReference>